<feature type="compositionally biased region" description="Low complexity" evidence="1">
    <location>
        <begin position="378"/>
        <end position="391"/>
    </location>
</feature>
<proteinExistence type="predicted"/>
<feature type="compositionally biased region" description="Basic and acidic residues" evidence="1">
    <location>
        <begin position="332"/>
        <end position="346"/>
    </location>
</feature>
<feature type="region of interest" description="Disordered" evidence="1">
    <location>
        <begin position="1"/>
        <end position="74"/>
    </location>
</feature>
<feature type="compositionally biased region" description="Basic and acidic residues" evidence="1">
    <location>
        <begin position="241"/>
        <end position="262"/>
    </location>
</feature>
<feature type="compositionally biased region" description="Basic and acidic residues" evidence="1">
    <location>
        <begin position="28"/>
        <end position="37"/>
    </location>
</feature>
<organism evidence="2 3">
    <name type="scientific">Streptomyces sparsogenes DSM 40356</name>
    <dbReference type="NCBI Taxonomy" id="1331668"/>
    <lineage>
        <taxon>Bacteria</taxon>
        <taxon>Bacillati</taxon>
        <taxon>Actinomycetota</taxon>
        <taxon>Actinomycetes</taxon>
        <taxon>Kitasatosporales</taxon>
        <taxon>Streptomycetaceae</taxon>
        <taxon>Streptomyces</taxon>
    </lineage>
</organism>
<protein>
    <submittedName>
        <fullName evidence="2">Basic proline-rich protein</fullName>
    </submittedName>
</protein>
<reference evidence="2 3" key="1">
    <citation type="submission" date="2013-05" db="EMBL/GenBank/DDBJ databases">
        <title>Genome sequence of Streptomyces sparsogenes DSM 40356.</title>
        <authorList>
            <person name="Coyne S."/>
            <person name="Seebeck F.P."/>
        </authorList>
    </citation>
    <scope>NUCLEOTIDE SEQUENCE [LARGE SCALE GENOMIC DNA]</scope>
    <source>
        <strain evidence="2 3">DSM 40356</strain>
    </source>
</reference>
<evidence type="ECO:0000313" key="3">
    <source>
        <dbReference type="Proteomes" id="UP000186168"/>
    </source>
</evidence>
<dbReference type="AlphaFoldDB" id="A0A1R1S904"/>
<dbReference type="Proteomes" id="UP000186168">
    <property type="component" value="Unassembled WGS sequence"/>
</dbReference>
<accession>A0A1R1S904</accession>
<feature type="region of interest" description="Disordered" evidence="1">
    <location>
        <begin position="198"/>
        <end position="498"/>
    </location>
</feature>
<sequence>MHHRPPGLRRAQGGQRGVLGGRPAVLERGGRGLHDQQLRPVPHQIAAHVGEGGLEADQRPDPQAVRQPHHHPLRAPPAVLARGLAHRGGPAQQRPGRDVLAERHQPHLVVPLAGGAVRSHQDRTLVDPRPVAAPRVHIDQQVRADQPGQRGQPPAEVRPRGQVLADAALAPHHQIQVPAGQLPGQPLAAVEALPGHVDHPRLHHRDPHRAGPPRPRCPAPHPGARRDAHREGGQRHPARPGHRDQQGERDIDHHEEKADQPHPAHRRQPQRGRHLPLARAEQAPRPAQVLPGPYELGEQPRGGEQHQGRRRPGRSGPAVQQPAHQPAPRHPHQPEQRREHHDEHMQAGHQPVVHREQEARPAQPAVQGRPPPGGGRAGQQDPGHQGGVRQPPQRRLRERQRGQRPGPERHGAAGPRGGEPVPPPAGPPAAVAERHPHAVPPPRTWPRRARSRWAGPRRPRRPVCGRDTITNRARARRGAPHAAAGRSCSAQISLPPSV</sequence>
<feature type="compositionally biased region" description="Basic and acidic residues" evidence="1">
    <location>
        <begin position="224"/>
        <end position="234"/>
    </location>
</feature>
<feature type="compositionally biased region" description="Polar residues" evidence="1">
    <location>
        <begin position="488"/>
        <end position="498"/>
    </location>
</feature>
<evidence type="ECO:0000256" key="1">
    <source>
        <dbReference type="SAM" id="MobiDB-lite"/>
    </source>
</evidence>
<feature type="region of interest" description="Disordered" evidence="1">
    <location>
        <begin position="132"/>
        <end position="159"/>
    </location>
</feature>
<evidence type="ECO:0000313" key="2">
    <source>
        <dbReference type="EMBL" id="OMI34579.1"/>
    </source>
</evidence>
<comment type="caution">
    <text evidence="2">The sequence shown here is derived from an EMBL/GenBank/DDBJ whole genome shotgun (WGS) entry which is preliminary data.</text>
</comment>
<feature type="compositionally biased region" description="Pro residues" evidence="1">
    <location>
        <begin position="210"/>
        <end position="221"/>
    </location>
</feature>
<name>A0A1R1S904_9ACTN</name>
<keyword evidence="3" id="KW-1185">Reference proteome</keyword>
<feature type="compositionally biased region" description="Basic residues" evidence="1">
    <location>
        <begin position="263"/>
        <end position="276"/>
    </location>
</feature>
<dbReference type="EMBL" id="ASQP01000460">
    <property type="protein sequence ID" value="OMI34579.1"/>
    <property type="molecule type" value="Genomic_DNA"/>
</dbReference>
<gene>
    <name evidence="2" type="ORF">SPAR_35696</name>
</gene>
<feature type="compositionally biased region" description="Basic residues" evidence="1">
    <location>
        <begin position="445"/>
        <end position="463"/>
    </location>
</feature>